<name>A0A0V1KIR7_9BILA</name>
<dbReference type="AlphaFoldDB" id="A0A0V1KIR7"/>
<evidence type="ECO:0000313" key="2">
    <source>
        <dbReference type="EMBL" id="KRZ47177.1"/>
    </source>
</evidence>
<dbReference type="Proteomes" id="UP000054721">
    <property type="component" value="Unassembled WGS sequence"/>
</dbReference>
<evidence type="ECO:0000256" key="1">
    <source>
        <dbReference type="SAM" id="MobiDB-lite"/>
    </source>
</evidence>
<feature type="region of interest" description="Disordered" evidence="1">
    <location>
        <begin position="1"/>
        <end position="30"/>
    </location>
</feature>
<accession>A0A0V1KIR7</accession>
<proteinExistence type="predicted"/>
<evidence type="ECO:0000313" key="3">
    <source>
        <dbReference type="Proteomes" id="UP000054721"/>
    </source>
</evidence>
<reference evidence="2 3" key="1">
    <citation type="submission" date="2015-05" db="EMBL/GenBank/DDBJ databases">
        <title>Evolution of Trichinella species and genotypes.</title>
        <authorList>
            <person name="Korhonen P.K."/>
            <person name="Edoardo P."/>
            <person name="Giuseppe L.R."/>
            <person name="Gasser R.B."/>
        </authorList>
    </citation>
    <scope>NUCLEOTIDE SEQUENCE [LARGE SCALE GENOMIC DNA]</scope>
    <source>
        <strain evidence="2">ISS10</strain>
    </source>
</reference>
<feature type="compositionally biased region" description="Basic and acidic residues" evidence="1">
    <location>
        <begin position="1"/>
        <end position="19"/>
    </location>
</feature>
<dbReference type="EMBL" id="JYDW01001229">
    <property type="protein sequence ID" value="KRZ47177.1"/>
    <property type="molecule type" value="Genomic_DNA"/>
</dbReference>
<protein>
    <submittedName>
        <fullName evidence="2">Uncharacterized protein</fullName>
    </submittedName>
</protein>
<keyword evidence="3" id="KW-1185">Reference proteome</keyword>
<gene>
    <name evidence="2" type="ORF">T02_7534</name>
</gene>
<comment type="caution">
    <text evidence="2">The sequence shown here is derived from an EMBL/GenBank/DDBJ whole genome shotgun (WGS) entry which is preliminary data.</text>
</comment>
<sequence length="30" mass="3324">MGGRWREWGWGRDEGKHSDTSTGETGGEDS</sequence>
<organism evidence="2 3">
    <name type="scientific">Trichinella nativa</name>
    <dbReference type="NCBI Taxonomy" id="6335"/>
    <lineage>
        <taxon>Eukaryota</taxon>
        <taxon>Metazoa</taxon>
        <taxon>Ecdysozoa</taxon>
        <taxon>Nematoda</taxon>
        <taxon>Enoplea</taxon>
        <taxon>Dorylaimia</taxon>
        <taxon>Trichinellida</taxon>
        <taxon>Trichinellidae</taxon>
        <taxon>Trichinella</taxon>
    </lineage>
</organism>